<feature type="active site" description="Proton donor/acceptor" evidence="7">
    <location>
        <position position="191"/>
    </location>
</feature>
<reference evidence="10" key="1">
    <citation type="submission" date="2021-04" db="EMBL/GenBank/DDBJ databases">
        <authorList>
            <person name="Rodrigo-Torres L."/>
            <person name="Arahal R. D."/>
            <person name="Lucena T."/>
        </authorList>
    </citation>
    <scope>NUCLEOTIDE SEQUENCE</scope>
    <source>
        <strain evidence="10">AS29M-1</strain>
    </source>
</reference>
<dbReference type="Gene3D" id="6.20.330.10">
    <property type="match status" value="1"/>
</dbReference>
<keyword evidence="3" id="KW-0645">Protease</keyword>
<comment type="subcellular location">
    <subcellularLocation>
        <location evidence="1">Membrane</location>
    </subcellularLocation>
</comment>
<dbReference type="AlphaFoldDB" id="A0A916JKQ7"/>
<dbReference type="InterPro" id="IPR004635">
    <property type="entry name" value="Pept_S49_SppA"/>
</dbReference>
<keyword evidence="4" id="KW-0378">Hydrolase</keyword>
<dbReference type="InterPro" id="IPR047272">
    <property type="entry name" value="S49_SppA_C"/>
</dbReference>
<dbReference type="PANTHER" id="PTHR33209">
    <property type="entry name" value="PROTEASE 4"/>
    <property type="match status" value="1"/>
</dbReference>
<dbReference type="Pfam" id="PF01343">
    <property type="entry name" value="Peptidase_S49"/>
    <property type="match status" value="2"/>
</dbReference>
<evidence type="ECO:0000256" key="2">
    <source>
        <dbReference type="ARBA" id="ARBA00008683"/>
    </source>
</evidence>
<name>A0A916JKQ7_9FLAO</name>
<evidence type="ECO:0000256" key="5">
    <source>
        <dbReference type="ARBA" id="ARBA00022825"/>
    </source>
</evidence>
<dbReference type="InterPro" id="IPR047217">
    <property type="entry name" value="S49_SppA_67K_type_N"/>
</dbReference>
<keyword evidence="6 8" id="KW-0472">Membrane</keyword>
<feature type="transmembrane region" description="Helical" evidence="8">
    <location>
        <begin position="12"/>
        <end position="34"/>
    </location>
</feature>
<proteinExistence type="inferred from homology"/>
<gene>
    <name evidence="10" type="ORF">CRYO30217_00786</name>
</gene>
<evidence type="ECO:0000256" key="7">
    <source>
        <dbReference type="PIRSR" id="PIRSR001217-1"/>
    </source>
</evidence>
<feature type="domain" description="Peptidase S49" evidence="9">
    <location>
        <begin position="121"/>
        <end position="274"/>
    </location>
</feature>
<comment type="similarity">
    <text evidence="2">Belongs to the peptidase S49 family.</text>
</comment>
<dbReference type="NCBIfam" id="TIGR00705">
    <property type="entry name" value="SppA_67K"/>
    <property type="match status" value="1"/>
</dbReference>
<dbReference type="CDD" id="cd07018">
    <property type="entry name" value="S49_SppA_67K_type"/>
    <property type="match status" value="1"/>
</dbReference>
<dbReference type="InterPro" id="IPR002142">
    <property type="entry name" value="Peptidase_S49"/>
</dbReference>
<dbReference type="PIRSF" id="PIRSF001217">
    <property type="entry name" value="Protease_4_SppA"/>
    <property type="match status" value="1"/>
</dbReference>
<protein>
    <recommendedName>
        <fullName evidence="9">Peptidase S49 domain-containing protein</fullName>
    </recommendedName>
</protein>
<keyword evidence="5" id="KW-0720">Serine protease</keyword>
<evidence type="ECO:0000256" key="3">
    <source>
        <dbReference type="ARBA" id="ARBA00022670"/>
    </source>
</evidence>
<dbReference type="RefSeq" id="WP_258541010.1">
    <property type="nucleotide sequence ID" value="NZ_OU015584.1"/>
</dbReference>
<dbReference type="GO" id="GO:0016020">
    <property type="term" value="C:membrane"/>
    <property type="evidence" value="ECO:0007669"/>
    <property type="project" value="UniProtKB-SubCell"/>
</dbReference>
<dbReference type="CDD" id="cd07023">
    <property type="entry name" value="S49_Sppa_N_C"/>
    <property type="match status" value="1"/>
</dbReference>
<evidence type="ECO:0000256" key="6">
    <source>
        <dbReference type="ARBA" id="ARBA00023136"/>
    </source>
</evidence>
<dbReference type="PANTHER" id="PTHR33209:SF1">
    <property type="entry name" value="PEPTIDASE S49 DOMAIN-CONTAINING PROTEIN"/>
    <property type="match status" value="1"/>
</dbReference>
<feature type="domain" description="Peptidase S49" evidence="9">
    <location>
        <begin position="374"/>
        <end position="523"/>
    </location>
</feature>
<dbReference type="GO" id="GO:0006465">
    <property type="term" value="P:signal peptide processing"/>
    <property type="evidence" value="ECO:0007669"/>
    <property type="project" value="InterPro"/>
</dbReference>
<evidence type="ECO:0000256" key="4">
    <source>
        <dbReference type="ARBA" id="ARBA00022801"/>
    </source>
</evidence>
<dbReference type="InterPro" id="IPR004634">
    <property type="entry name" value="Pept_S49_pIV"/>
</dbReference>
<evidence type="ECO:0000256" key="8">
    <source>
        <dbReference type="SAM" id="Phobius"/>
    </source>
</evidence>
<feature type="active site" description="Nucleophile" evidence="7">
    <location>
        <position position="389"/>
    </location>
</feature>
<evidence type="ECO:0000313" key="11">
    <source>
        <dbReference type="Proteomes" id="UP000683507"/>
    </source>
</evidence>
<dbReference type="EMBL" id="OU015584">
    <property type="protein sequence ID" value="CAG5078848.1"/>
    <property type="molecule type" value="Genomic_DNA"/>
</dbReference>
<evidence type="ECO:0000256" key="1">
    <source>
        <dbReference type="ARBA" id="ARBA00004370"/>
    </source>
</evidence>
<dbReference type="InterPro" id="IPR029045">
    <property type="entry name" value="ClpP/crotonase-like_dom_sf"/>
</dbReference>
<dbReference type="NCBIfam" id="TIGR00706">
    <property type="entry name" value="SppA_dom"/>
    <property type="match status" value="1"/>
</dbReference>
<keyword evidence="8" id="KW-0812">Transmembrane</keyword>
<evidence type="ECO:0000259" key="9">
    <source>
        <dbReference type="Pfam" id="PF01343"/>
    </source>
</evidence>
<dbReference type="SUPFAM" id="SSF52096">
    <property type="entry name" value="ClpP/crotonase"/>
    <property type="match status" value="2"/>
</dbReference>
<dbReference type="GO" id="GO:0008236">
    <property type="term" value="F:serine-type peptidase activity"/>
    <property type="evidence" value="ECO:0007669"/>
    <property type="project" value="UniProtKB-KW"/>
</dbReference>
<sequence length="591" mass="65412">MRPFWRSFWASTLAYFAIALVGVLTLVLIIWIAFDKEEFEYEEHSVLNMNFANVSELSNAEVQFTGSDIATNYTIGLREIKQALNAAEKDDHIDGVFINLPMSLNAGMATVEEIRNSILKFRESEKFVIAYADVYTQKGYYLASAANEVYLNPAGMVEFKGLGAELMFFKGMIDKLGIDMQIIRGSNNKFKSAVEPLMMDSMSVANRKQTMTYLDAMWGQMLKGISTARDISVDELNEMADSLYVRNANTSKTYKLVDDLLYKDEVLDILKAKTKAASVDEINFVDFSQYAHFKDKDIKVDNAAEDENIAVIYAVGGINSGKGSRQSIGSETLSEAIREARLDKDIKAVVLRINSPGGDALASDVIWREVVLTKESKPVIVSMGDVAASGGYYIACPADKIYAQPNTITGSIGVFGVIPNIGPMLEDKLGITTDRVQTNAHSVYSIFQPLTEEEKMIVQQGVDQIYDDFTKKVAEGRGMTQAEVDSIGQGRVWAGTDALNIGLVDELGGIDDAVNYAADRANIKKSDIHVKVYPEWDNWMMDFLRGQELGGKDEQSNTAASAQVLKMLKSIDEMSSMRGVQARLPYEVIIE</sequence>
<dbReference type="Proteomes" id="UP000683507">
    <property type="component" value="Chromosome"/>
</dbReference>
<dbReference type="KEGG" id="ptan:CRYO30217_00786"/>
<dbReference type="Gene3D" id="3.90.226.10">
    <property type="entry name" value="2-enoyl-CoA Hydratase, Chain A, domain 1"/>
    <property type="match status" value="2"/>
</dbReference>
<organism evidence="10 11">
    <name type="scientific">Parvicella tangerina</name>
    <dbReference type="NCBI Taxonomy" id="2829795"/>
    <lineage>
        <taxon>Bacteria</taxon>
        <taxon>Pseudomonadati</taxon>
        <taxon>Bacteroidota</taxon>
        <taxon>Flavobacteriia</taxon>
        <taxon>Flavobacteriales</taxon>
        <taxon>Parvicellaceae</taxon>
        <taxon>Parvicella</taxon>
    </lineage>
</organism>
<keyword evidence="11" id="KW-1185">Reference proteome</keyword>
<accession>A0A916JKQ7</accession>
<keyword evidence="8" id="KW-1133">Transmembrane helix</keyword>
<evidence type="ECO:0000313" key="10">
    <source>
        <dbReference type="EMBL" id="CAG5078848.1"/>
    </source>
</evidence>